<dbReference type="GO" id="GO:0050832">
    <property type="term" value="P:defense response to fungus"/>
    <property type="evidence" value="ECO:0007669"/>
    <property type="project" value="InterPro"/>
</dbReference>
<evidence type="ECO:0000256" key="3">
    <source>
        <dbReference type="SAM" id="MobiDB-lite"/>
    </source>
</evidence>
<reference evidence="5 6" key="1">
    <citation type="submission" date="2016-09" db="EMBL/GenBank/DDBJ databases">
        <title>The draft genome of Dichanthelium oligosanthes: A C3 panicoid grass species.</title>
        <authorList>
            <person name="Studer A.J."/>
            <person name="Schnable J.C."/>
            <person name="Brutnell T.P."/>
        </authorList>
    </citation>
    <scope>NUCLEOTIDE SEQUENCE [LARGE SCALE GENOMIC DNA]</scope>
    <source>
        <strain evidence="6">cv. Kellogg 1175</strain>
        <tissue evidence="5">Leaf</tissue>
    </source>
</reference>
<dbReference type="SUPFAM" id="SSF158639">
    <property type="entry name" value="ENT-like"/>
    <property type="match status" value="1"/>
</dbReference>
<dbReference type="EMBL" id="LWDX02009532">
    <property type="protein sequence ID" value="OEL36327.1"/>
    <property type="molecule type" value="Genomic_DNA"/>
</dbReference>
<feature type="domain" description="ENT" evidence="4">
    <location>
        <begin position="274"/>
        <end position="316"/>
    </location>
</feature>
<keyword evidence="2" id="KW-0539">Nucleus</keyword>
<comment type="subcellular location">
    <subcellularLocation>
        <location evidence="1">Nucleus</location>
    </subcellularLocation>
</comment>
<proteinExistence type="predicted"/>
<feature type="region of interest" description="Disordered" evidence="3">
    <location>
        <begin position="167"/>
        <end position="203"/>
    </location>
</feature>
<keyword evidence="6" id="KW-1185">Reference proteome</keyword>
<dbReference type="AlphaFoldDB" id="A0A1E5WFZ5"/>
<accession>A0A1E5WFZ5</accession>
<dbReference type="Proteomes" id="UP000095767">
    <property type="component" value="Unassembled WGS sequence"/>
</dbReference>
<protein>
    <recommendedName>
        <fullName evidence="4">ENT domain-containing protein</fullName>
    </recommendedName>
</protein>
<feature type="non-terminal residue" evidence="5">
    <location>
        <position position="1"/>
    </location>
</feature>
<feature type="compositionally biased region" description="Basic residues" evidence="3">
    <location>
        <begin position="189"/>
        <end position="198"/>
    </location>
</feature>
<evidence type="ECO:0000259" key="4">
    <source>
        <dbReference type="PROSITE" id="PS51138"/>
    </source>
</evidence>
<evidence type="ECO:0000256" key="2">
    <source>
        <dbReference type="ARBA" id="ARBA00023242"/>
    </source>
</evidence>
<dbReference type="OrthoDB" id="663550at2759"/>
<sequence>LFSFPYSGASAYSDLFHFSWASLLGRIMKLKNSTAETFKENNMIFTSEGNFHTKKVQDNYGARPNQPAVVQTRCKWIIGDVTEVLDRSTWKLGKILKMLKNNYFVIRLADCIQLKEFHISSLRIPHTMEAPQSKPFPVVDKVTKLPSPFQATGRSKRQPADRAFLRSRAAQQMGSSGKKRRAAADASHHPSKRARPRKVAAASMADSYLRSSSQAIEDAECSVASCSVNDPCRLDNGGNGNGMRRPGAGCLPDDAMSGCPCTSGALEEEEEEEGAVDVHGLELAAYRSTMRALYASGPLTWEQEALLTNLRLSLNI</sequence>
<dbReference type="STRING" id="888268.A0A1E5WFZ5"/>
<evidence type="ECO:0000313" key="6">
    <source>
        <dbReference type="Proteomes" id="UP000095767"/>
    </source>
</evidence>
<dbReference type="InterPro" id="IPR005491">
    <property type="entry name" value="ENT_dom"/>
</dbReference>
<dbReference type="InterPro" id="IPR036142">
    <property type="entry name" value="ENT_dom-like_sf"/>
</dbReference>
<dbReference type="Gene3D" id="1.10.1240.40">
    <property type="entry name" value="ENT domain"/>
    <property type="match status" value="1"/>
</dbReference>
<dbReference type="Pfam" id="PF03735">
    <property type="entry name" value="ENT"/>
    <property type="match status" value="1"/>
</dbReference>
<dbReference type="PANTHER" id="PTHR33432:SF33">
    <property type="entry name" value="OS03G0796400 PROTEIN"/>
    <property type="match status" value="1"/>
</dbReference>
<organism evidence="5 6">
    <name type="scientific">Dichanthelium oligosanthes</name>
    <dbReference type="NCBI Taxonomy" id="888268"/>
    <lineage>
        <taxon>Eukaryota</taxon>
        <taxon>Viridiplantae</taxon>
        <taxon>Streptophyta</taxon>
        <taxon>Embryophyta</taxon>
        <taxon>Tracheophyta</taxon>
        <taxon>Spermatophyta</taxon>
        <taxon>Magnoliopsida</taxon>
        <taxon>Liliopsida</taxon>
        <taxon>Poales</taxon>
        <taxon>Poaceae</taxon>
        <taxon>PACMAD clade</taxon>
        <taxon>Panicoideae</taxon>
        <taxon>Panicodae</taxon>
        <taxon>Paniceae</taxon>
        <taxon>Dichantheliinae</taxon>
        <taxon>Dichanthelium</taxon>
    </lineage>
</organism>
<feature type="non-terminal residue" evidence="5">
    <location>
        <position position="316"/>
    </location>
</feature>
<dbReference type="SMART" id="SM01191">
    <property type="entry name" value="ENT"/>
    <property type="match status" value="1"/>
</dbReference>
<dbReference type="GO" id="GO:0005634">
    <property type="term" value="C:nucleus"/>
    <property type="evidence" value="ECO:0007669"/>
    <property type="project" value="UniProtKB-SubCell"/>
</dbReference>
<evidence type="ECO:0000256" key="1">
    <source>
        <dbReference type="ARBA" id="ARBA00004123"/>
    </source>
</evidence>
<dbReference type="PROSITE" id="PS51138">
    <property type="entry name" value="ENT"/>
    <property type="match status" value="1"/>
</dbReference>
<gene>
    <name evidence="5" type="ORF">BAE44_0002654</name>
</gene>
<dbReference type="PANTHER" id="PTHR33432">
    <property type="entry name" value="PROTEIN EMSY-LIKE 4"/>
    <property type="match status" value="1"/>
</dbReference>
<dbReference type="InterPro" id="IPR033485">
    <property type="entry name" value="EMSY-LIKE_plant"/>
</dbReference>
<name>A0A1E5WFZ5_9POAL</name>
<evidence type="ECO:0000313" key="5">
    <source>
        <dbReference type="EMBL" id="OEL36327.1"/>
    </source>
</evidence>
<comment type="caution">
    <text evidence="5">The sequence shown here is derived from an EMBL/GenBank/DDBJ whole genome shotgun (WGS) entry which is preliminary data.</text>
</comment>